<proteinExistence type="predicted"/>
<organism evidence="1 2">
    <name type="scientific">Trichocladium antarcticum</name>
    <dbReference type="NCBI Taxonomy" id="1450529"/>
    <lineage>
        <taxon>Eukaryota</taxon>
        <taxon>Fungi</taxon>
        <taxon>Dikarya</taxon>
        <taxon>Ascomycota</taxon>
        <taxon>Pezizomycotina</taxon>
        <taxon>Sordariomycetes</taxon>
        <taxon>Sordariomycetidae</taxon>
        <taxon>Sordariales</taxon>
        <taxon>Chaetomiaceae</taxon>
        <taxon>Trichocladium</taxon>
    </lineage>
</organism>
<evidence type="ECO:0000313" key="2">
    <source>
        <dbReference type="Proteomes" id="UP001304895"/>
    </source>
</evidence>
<name>A0AAN6ZFB3_9PEZI</name>
<sequence length="159" mass="18078">MFQPSKTWRTRTYPRNRRATSHLQATTHLSISVPGSTDKLPPFPQSLATEQRLYQDPGPWFPCRALWLESDTVPPPHCTLFSILPWPLSKLSVARPLPVHPWMHTSSSRDRRPFQDLSRLPPTSWKPWALICSPPTGGPSRLGVVRREIGTAVETHGTW</sequence>
<reference evidence="1" key="2">
    <citation type="submission" date="2023-05" db="EMBL/GenBank/DDBJ databases">
        <authorList>
            <consortium name="Lawrence Berkeley National Laboratory"/>
            <person name="Steindorff A."/>
            <person name="Hensen N."/>
            <person name="Bonometti L."/>
            <person name="Westerberg I."/>
            <person name="Brannstrom I.O."/>
            <person name="Guillou S."/>
            <person name="Cros-Aarteil S."/>
            <person name="Calhoun S."/>
            <person name="Haridas S."/>
            <person name="Kuo A."/>
            <person name="Mondo S."/>
            <person name="Pangilinan J."/>
            <person name="Riley R."/>
            <person name="Labutti K."/>
            <person name="Andreopoulos B."/>
            <person name="Lipzen A."/>
            <person name="Chen C."/>
            <person name="Yanf M."/>
            <person name="Daum C."/>
            <person name="Ng V."/>
            <person name="Clum A."/>
            <person name="Ohm R."/>
            <person name="Martin F."/>
            <person name="Silar P."/>
            <person name="Natvig D."/>
            <person name="Lalanne C."/>
            <person name="Gautier V."/>
            <person name="Ament-Velasquez S.L."/>
            <person name="Kruys A."/>
            <person name="Hutchinson M.I."/>
            <person name="Powell A.J."/>
            <person name="Barry K."/>
            <person name="Miller A.N."/>
            <person name="Grigoriev I.V."/>
            <person name="Debuchy R."/>
            <person name="Gladieux P."/>
            <person name="Thoren M.H."/>
            <person name="Johannesson H."/>
        </authorList>
    </citation>
    <scope>NUCLEOTIDE SEQUENCE</scope>
    <source>
        <strain evidence="1">CBS 123565</strain>
    </source>
</reference>
<evidence type="ECO:0000313" key="1">
    <source>
        <dbReference type="EMBL" id="KAK4136267.1"/>
    </source>
</evidence>
<gene>
    <name evidence="1" type="ORF">BT67DRAFT_237226</name>
</gene>
<dbReference type="EMBL" id="MU853404">
    <property type="protein sequence ID" value="KAK4136267.1"/>
    <property type="molecule type" value="Genomic_DNA"/>
</dbReference>
<comment type="caution">
    <text evidence="1">The sequence shown here is derived from an EMBL/GenBank/DDBJ whole genome shotgun (WGS) entry which is preliminary data.</text>
</comment>
<accession>A0AAN6ZFB3</accession>
<protein>
    <submittedName>
        <fullName evidence="1">Uncharacterized protein</fullName>
    </submittedName>
</protein>
<reference evidence="1" key="1">
    <citation type="journal article" date="2023" name="Mol. Phylogenet. Evol.">
        <title>Genome-scale phylogeny and comparative genomics of the fungal order Sordariales.</title>
        <authorList>
            <person name="Hensen N."/>
            <person name="Bonometti L."/>
            <person name="Westerberg I."/>
            <person name="Brannstrom I.O."/>
            <person name="Guillou S."/>
            <person name="Cros-Aarteil S."/>
            <person name="Calhoun S."/>
            <person name="Haridas S."/>
            <person name="Kuo A."/>
            <person name="Mondo S."/>
            <person name="Pangilinan J."/>
            <person name="Riley R."/>
            <person name="LaButti K."/>
            <person name="Andreopoulos B."/>
            <person name="Lipzen A."/>
            <person name="Chen C."/>
            <person name="Yan M."/>
            <person name="Daum C."/>
            <person name="Ng V."/>
            <person name="Clum A."/>
            <person name="Steindorff A."/>
            <person name="Ohm R.A."/>
            <person name="Martin F."/>
            <person name="Silar P."/>
            <person name="Natvig D.O."/>
            <person name="Lalanne C."/>
            <person name="Gautier V."/>
            <person name="Ament-Velasquez S.L."/>
            <person name="Kruys A."/>
            <person name="Hutchinson M.I."/>
            <person name="Powell A.J."/>
            <person name="Barry K."/>
            <person name="Miller A.N."/>
            <person name="Grigoriev I.V."/>
            <person name="Debuchy R."/>
            <person name="Gladieux P."/>
            <person name="Hiltunen Thoren M."/>
            <person name="Johannesson H."/>
        </authorList>
    </citation>
    <scope>NUCLEOTIDE SEQUENCE</scope>
    <source>
        <strain evidence="1">CBS 123565</strain>
    </source>
</reference>
<dbReference type="Proteomes" id="UP001304895">
    <property type="component" value="Unassembled WGS sequence"/>
</dbReference>
<dbReference type="AlphaFoldDB" id="A0AAN6ZFB3"/>
<keyword evidence="2" id="KW-1185">Reference proteome</keyword>